<evidence type="ECO:0000256" key="1">
    <source>
        <dbReference type="SAM" id="MobiDB-lite"/>
    </source>
</evidence>
<feature type="region of interest" description="Disordered" evidence="1">
    <location>
        <begin position="90"/>
        <end position="127"/>
    </location>
</feature>
<gene>
    <name evidence="2" type="ORF">FOZ62_027837</name>
</gene>
<organism evidence="2 3">
    <name type="scientific">Perkinsus olseni</name>
    <name type="common">Perkinsus atlanticus</name>
    <dbReference type="NCBI Taxonomy" id="32597"/>
    <lineage>
        <taxon>Eukaryota</taxon>
        <taxon>Sar</taxon>
        <taxon>Alveolata</taxon>
        <taxon>Perkinsozoa</taxon>
        <taxon>Perkinsea</taxon>
        <taxon>Perkinsida</taxon>
        <taxon>Perkinsidae</taxon>
        <taxon>Perkinsus</taxon>
    </lineage>
</organism>
<dbReference type="Proteomes" id="UP000574390">
    <property type="component" value="Unassembled WGS sequence"/>
</dbReference>
<sequence length="127" mass="14122">MKASSVQQPSRSKHPTKALITPVAVIVKRDDQASSVFHTKTLDELGQVFLVVLEAYCKGSGRIHQQEVLPILMSAVLVIQKYIEITEGAFHSPKTRQEPLDDDAEDHNRCPSIENDTGQLKSRMINA</sequence>
<dbReference type="AlphaFoldDB" id="A0A7J6QMD6"/>
<comment type="caution">
    <text evidence="2">The sequence shown here is derived from an EMBL/GenBank/DDBJ whole genome shotgun (WGS) entry which is preliminary data.</text>
</comment>
<proteinExistence type="predicted"/>
<evidence type="ECO:0000313" key="3">
    <source>
        <dbReference type="Proteomes" id="UP000574390"/>
    </source>
</evidence>
<protein>
    <submittedName>
        <fullName evidence="2">Uncharacterized protein</fullName>
    </submittedName>
</protein>
<dbReference type="EMBL" id="JABANM010028985">
    <property type="protein sequence ID" value="KAF4708766.1"/>
    <property type="molecule type" value="Genomic_DNA"/>
</dbReference>
<reference evidence="2 3" key="1">
    <citation type="submission" date="2020-04" db="EMBL/GenBank/DDBJ databases">
        <title>Perkinsus olseni comparative genomics.</title>
        <authorList>
            <person name="Bogema D.R."/>
        </authorList>
    </citation>
    <scope>NUCLEOTIDE SEQUENCE [LARGE SCALE GENOMIC DNA]</scope>
    <source>
        <strain evidence="2">ATCC PRA-205</strain>
    </source>
</reference>
<name>A0A7J6QMD6_PEROL</name>
<accession>A0A7J6QMD6</accession>
<evidence type="ECO:0000313" key="2">
    <source>
        <dbReference type="EMBL" id="KAF4708766.1"/>
    </source>
</evidence>